<evidence type="ECO:0000313" key="5">
    <source>
        <dbReference type="Proteomes" id="UP000061457"/>
    </source>
</evidence>
<dbReference type="RefSeq" id="WP_058032081.1">
    <property type="nucleotide sequence ID" value="NZ_CP013188.1"/>
</dbReference>
<evidence type="ECO:0000256" key="2">
    <source>
        <dbReference type="SAM" id="SignalP"/>
    </source>
</evidence>
<gene>
    <name evidence="4" type="ORF">PP2015_3732</name>
</gene>
<protein>
    <recommendedName>
        <fullName evidence="3">DUF2059 domain-containing protein</fullName>
    </recommendedName>
</protein>
<dbReference type="EMBL" id="CP013188">
    <property type="protein sequence ID" value="ALO44204.1"/>
    <property type="molecule type" value="Genomic_DNA"/>
</dbReference>
<dbReference type="Proteomes" id="UP000061457">
    <property type="component" value="Chromosome II"/>
</dbReference>
<feature type="domain" description="DUF2059" evidence="3">
    <location>
        <begin position="81"/>
        <end position="137"/>
    </location>
</feature>
<evidence type="ECO:0000259" key="3">
    <source>
        <dbReference type="Pfam" id="PF09832"/>
    </source>
</evidence>
<name>A0A0S2K767_9GAMM</name>
<dbReference type="InterPro" id="IPR018637">
    <property type="entry name" value="DUF2059"/>
</dbReference>
<feature type="coiled-coil region" evidence="1">
    <location>
        <begin position="128"/>
        <end position="155"/>
    </location>
</feature>
<accession>A0A0S2K767</accession>
<dbReference type="AlphaFoldDB" id="A0A0S2K767"/>
<feature type="chain" id="PRO_5006601221" description="DUF2059 domain-containing protein" evidence="2">
    <location>
        <begin position="22"/>
        <end position="157"/>
    </location>
</feature>
<reference evidence="4 5" key="1">
    <citation type="submission" date="2015-11" db="EMBL/GenBank/DDBJ databases">
        <authorList>
            <person name="Zhang Y."/>
            <person name="Guo Z."/>
        </authorList>
    </citation>
    <scope>NUCLEOTIDE SEQUENCE [LARGE SCALE GENOMIC DNA]</scope>
    <source>
        <strain evidence="4 5">KCTC 12086</strain>
    </source>
</reference>
<keyword evidence="2" id="KW-0732">Signal</keyword>
<proteinExistence type="predicted"/>
<dbReference type="Pfam" id="PF09832">
    <property type="entry name" value="DUF2059"/>
    <property type="match status" value="1"/>
</dbReference>
<evidence type="ECO:0000256" key="1">
    <source>
        <dbReference type="SAM" id="Coils"/>
    </source>
</evidence>
<organism evidence="4 5">
    <name type="scientific">Pseudoalteromonas phenolica</name>
    <dbReference type="NCBI Taxonomy" id="161398"/>
    <lineage>
        <taxon>Bacteria</taxon>
        <taxon>Pseudomonadati</taxon>
        <taxon>Pseudomonadota</taxon>
        <taxon>Gammaproteobacteria</taxon>
        <taxon>Alteromonadales</taxon>
        <taxon>Pseudoalteromonadaceae</taxon>
        <taxon>Pseudoalteromonas</taxon>
    </lineage>
</organism>
<dbReference type="STRING" id="161398.PP2015_3732"/>
<keyword evidence="5" id="KW-1185">Reference proteome</keyword>
<dbReference type="KEGG" id="pphe:PP2015_3732"/>
<feature type="signal peptide" evidence="2">
    <location>
        <begin position="1"/>
        <end position="21"/>
    </location>
</feature>
<dbReference type="PATRIC" id="fig|161398.10.peg.3815"/>
<sequence>MKTIKITLLAVLLTCSFTSFANSEAEVEAAKLMKVMDMDKVMNDSMSNMVDIQIQQQPTLAPFKSVMMKFFQKHMSWESLEFEFIYIYSQAFTAQELKELTAFYETPTGKKTVEKMPQLMAQGAQIGASRVQENMQELQAMIKEEAERLKQLSEQQN</sequence>
<evidence type="ECO:0000313" key="4">
    <source>
        <dbReference type="EMBL" id="ALO44204.1"/>
    </source>
</evidence>
<keyword evidence="1" id="KW-0175">Coiled coil</keyword>
<dbReference type="OrthoDB" id="490569at2"/>